<dbReference type="InterPro" id="IPR006860">
    <property type="entry name" value="FecR"/>
</dbReference>
<dbReference type="OrthoDB" id="934696at2"/>
<gene>
    <name evidence="4" type="ORF">SAMN05660841_03365</name>
</gene>
<keyword evidence="5" id="KW-1185">Reference proteome</keyword>
<dbReference type="PANTHER" id="PTHR30273">
    <property type="entry name" value="PERIPLASMIC SIGNAL SENSOR AND SIGMA FACTOR ACTIVATOR FECR-RELATED"/>
    <property type="match status" value="1"/>
</dbReference>
<accession>A0A1T5FLP2</accession>
<dbReference type="Gene3D" id="3.55.50.30">
    <property type="match status" value="1"/>
</dbReference>
<reference evidence="5" key="1">
    <citation type="submission" date="2017-02" db="EMBL/GenBank/DDBJ databases">
        <authorList>
            <person name="Varghese N."/>
            <person name="Submissions S."/>
        </authorList>
    </citation>
    <scope>NUCLEOTIDE SEQUENCE [LARGE SCALE GENOMIC DNA]</scope>
    <source>
        <strain evidence="5">DSM 24091</strain>
    </source>
</reference>
<proteinExistence type="predicted"/>
<feature type="transmembrane region" description="Helical" evidence="1">
    <location>
        <begin position="76"/>
        <end position="95"/>
    </location>
</feature>
<keyword evidence="1" id="KW-0812">Transmembrane</keyword>
<keyword evidence="1" id="KW-0472">Membrane</keyword>
<dbReference type="Pfam" id="PF04773">
    <property type="entry name" value="FecR"/>
    <property type="match status" value="1"/>
</dbReference>
<dbReference type="GO" id="GO:0016989">
    <property type="term" value="F:sigma factor antagonist activity"/>
    <property type="evidence" value="ECO:0007669"/>
    <property type="project" value="TreeGrafter"/>
</dbReference>
<dbReference type="PANTHER" id="PTHR30273:SF2">
    <property type="entry name" value="PROTEIN FECR"/>
    <property type="match status" value="1"/>
</dbReference>
<dbReference type="RefSeq" id="WP_079644822.1">
    <property type="nucleotide sequence ID" value="NZ_FUZF01000017.1"/>
</dbReference>
<keyword evidence="1" id="KW-1133">Transmembrane helix</keyword>
<evidence type="ECO:0000259" key="2">
    <source>
        <dbReference type="Pfam" id="PF04773"/>
    </source>
</evidence>
<dbReference type="PIRSF" id="PIRSF018266">
    <property type="entry name" value="FecR"/>
    <property type="match status" value="1"/>
</dbReference>
<feature type="domain" description="Protein FecR C-terminal" evidence="3">
    <location>
        <begin position="275"/>
        <end position="335"/>
    </location>
</feature>
<evidence type="ECO:0000313" key="4">
    <source>
        <dbReference type="EMBL" id="SKB97144.1"/>
    </source>
</evidence>
<evidence type="ECO:0000259" key="3">
    <source>
        <dbReference type="Pfam" id="PF16344"/>
    </source>
</evidence>
<evidence type="ECO:0000256" key="1">
    <source>
        <dbReference type="SAM" id="Phobius"/>
    </source>
</evidence>
<dbReference type="AlphaFoldDB" id="A0A1T5FLP2"/>
<dbReference type="EMBL" id="FUZF01000017">
    <property type="protein sequence ID" value="SKB97144.1"/>
    <property type="molecule type" value="Genomic_DNA"/>
</dbReference>
<protein>
    <submittedName>
        <fullName evidence="4">FecR family protein</fullName>
    </submittedName>
</protein>
<dbReference type="Pfam" id="PF16344">
    <property type="entry name" value="FecR_C"/>
    <property type="match status" value="1"/>
</dbReference>
<dbReference type="InterPro" id="IPR012373">
    <property type="entry name" value="Ferrdict_sens_TM"/>
</dbReference>
<evidence type="ECO:0000313" key="5">
    <source>
        <dbReference type="Proteomes" id="UP000190150"/>
    </source>
</evidence>
<dbReference type="Proteomes" id="UP000190150">
    <property type="component" value="Unassembled WGS sequence"/>
</dbReference>
<name>A0A1T5FLP2_9SPHI</name>
<sequence>MKITKLLVDRYLKGECTTAEASAIESLLEQDPTALDDFFPEEEWENSPIDNSYEGQDDAYERLARQIRPKAGIPMLYIRVAASMAAIFLIVFGIYKYQYTPATPQSEPTLLTVQNNPELSTANLYYINSGYENMVLTASDGTTITLYPQSEVRYAEDFNLLSERTIHLKGRAKFEVAKDKTKPFRVLSKGIVTTALGTIFIVDEFTSAETRVQLLEGVIQVTSKRKVDSSAVVKTFKPMEEVTINHQQGQIIQEKKINNSKENREAYFVRQSHRLQFKNLALQDVVSILNQNYGIDLQYPTQSLDGKYYSGTFRESNDVYQDIIKEINYLHHTNITYTKK</sequence>
<dbReference type="Gene3D" id="2.60.120.1440">
    <property type="match status" value="1"/>
</dbReference>
<dbReference type="InterPro" id="IPR032508">
    <property type="entry name" value="FecR_C"/>
</dbReference>
<dbReference type="STRING" id="1513896.SAMN05660841_03365"/>
<feature type="domain" description="FecR protein" evidence="2">
    <location>
        <begin position="133"/>
        <end position="219"/>
    </location>
</feature>
<organism evidence="4 5">
    <name type="scientific">Sphingobacterium nematocida</name>
    <dbReference type="NCBI Taxonomy" id="1513896"/>
    <lineage>
        <taxon>Bacteria</taxon>
        <taxon>Pseudomonadati</taxon>
        <taxon>Bacteroidota</taxon>
        <taxon>Sphingobacteriia</taxon>
        <taxon>Sphingobacteriales</taxon>
        <taxon>Sphingobacteriaceae</taxon>
        <taxon>Sphingobacterium</taxon>
    </lineage>
</organism>